<dbReference type="GO" id="GO:0008270">
    <property type="term" value="F:zinc ion binding"/>
    <property type="evidence" value="ECO:0007669"/>
    <property type="project" value="UniProtKB-KW"/>
</dbReference>
<evidence type="ECO:0000256" key="7">
    <source>
        <dbReference type="ARBA" id="ARBA00022750"/>
    </source>
</evidence>
<keyword evidence="22" id="KW-1185">Reference proteome</keyword>
<evidence type="ECO:0000256" key="17">
    <source>
        <dbReference type="SAM" id="MobiDB-lite"/>
    </source>
</evidence>
<evidence type="ECO:0000256" key="11">
    <source>
        <dbReference type="ARBA" id="ARBA00022908"/>
    </source>
</evidence>
<dbReference type="SUPFAM" id="SSF57756">
    <property type="entry name" value="Retrovirus zinc finger-like domains"/>
    <property type="match status" value="1"/>
</dbReference>
<dbReference type="GO" id="GO:0004519">
    <property type="term" value="F:endonuclease activity"/>
    <property type="evidence" value="ECO:0007669"/>
    <property type="project" value="UniProtKB-KW"/>
</dbReference>
<dbReference type="CDD" id="cd01647">
    <property type="entry name" value="RT_LTR"/>
    <property type="match status" value="1"/>
</dbReference>
<dbReference type="InterPro" id="IPR005162">
    <property type="entry name" value="Retrotrans_gag_dom"/>
</dbReference>
<dbReference type="InterPro" id="IPR021109">
    <property type="entry name" value="Peptidase_aspartic_dom_sf"/>
</dbReference>
<dbReference type="PANTHER" id="PTHR37984:SF5">
    <property type="entry name" value="PROTEIN NYNRIN-LIKE"/>
    <property type="match status" value="1"/>
</dbReference>
<dbReference type="InterPro" id="IPR001878">
    <property type="entry name" value="Znf_CCHC"/>
</dbReference>
<evidence type="ECO:0000259" key="19">
    <source>
        <dbReference type="PROSITE" id="PS50878"/>
    </source>
</evidence>
<protein>
    <recommendedName>
        <fullName evidence="1">RNA-directed DNA polymerase</fullName>
        <ecNumber evidence="1">2.7.7.49</ecNumber>
    </recommendedName>
</protein>
<dbReference type="EC" id="2.7.7.49" evidence="1"/>
<dbReference type="CDD" id="cd00303">
    <property type="entry name" value="retropepsin_like"/>
    <property type="match status" value="1"/>
</dbReference>
<keyword evidence="16" id="KW-0863">Zinc-finger</keyword>
<dbReference type="CDD" id="cd09274">
    <property type="entry name" value="RNase_HI_RT_Ty3"/>
    <property type="match status" value="1"/>
</dbReference>
<dbReference type="InterPro" id="IPR036875">
    <property type="entry name" value="Znf_CCHC_sf"/>
</dbReference>
<keyword evidence="2" id="KW-0645">Protease</keyword>
<evidence type="ECO:0000259" key="20">
    <source>
        <dbReference type="PROSITE" id="PS50994"/>
    </source>
</evidence>
<dbReference type="Proteomes" id="UP001231189">
    <property type="component" value="Unassembled WGS sequence"/>
</dbReference>
<feature type="compositionally biased region" description="Low complexity" evidence="17">
    <location>
        <begin position="454"/>
        <end position="467"/>
    </location>
</feature>
<dbReference type="GO" id="GO:0006310">
    <property type="term" value="P:DNA recombination"/>
    <property type="evidence" value="ECO:0007669"/>
    <property type="project" value="UniProtKB-KW"/>
</dbReference>
<evidence type="ECO:0000313" key="22">
    <source>
        <dbReference type="Proteomes" id="UP001231189"/>
    </source>
</evidence>
<dbReference type="PROSITE" id="PS50994">
    <property type="entry name" value="INTEGRASE"/>
    <property type="match status" value="1"/>
</dbReference>
<evidence type="ECO:0000256" key="6">
    <source>
        <dbReference type="ARBA" id="ARBA00022723"/>
    </source>
</evidence>
<dbReference type="InterPro" id="IPR041373">
    <property type="entry name" value="RT_RNaseH"/>
</dbReference>
<dbReference type="Gene3D" id="3.30.70.270">
    <property type="match status" value="2"/>
</dbReference>
<sequence>MEVEAITDGAPEGSYELVYEEPDLSGGVEGVDYGIVYGPDDMEKSLHEDHINDLYTTTCSAIMAYTFPKRTLRQVEGWLGDYEGPLTDLLCGMLKELHCETRIPVFKYTYYDGEIVAKHRVSVQLPMRLEMSRIMPYGEAKTFTTAFHMAIFKAILEIRQHKSVELLCSEYSHIPHAEEDEDPALNHLLMANKHPEVAAQHMDSYLEMGFSKPSQYEVGESSGVKKKKKKMRGQVNRNPSWMTNEGVTLSDFQNARPLPFASAPEPMDAEDWLMDTERKLRTVGCNDEEKIRYATYLLSGPAASWWENLVAVHPPEKVFTWEEFKKKFRDAHVPESVVELKKREFDELHQNTAPIMQYVRDFNRLSRYAPEEVDTEEKRKKRFMKGMNPYMKMQLRLARTAEFQELIDSAITFEDDYRQVQEDRRKRARIEPRKYPVSKPTPDRSFKPRFRPTGNQYNRGGQNQNPRNQIICNSCGQRGHIQRDCQKPRIICYGCGKEGHIKPECPNKASWSGQSSGGRGGGNNNNNNNNNRNYNNNNNKKGKPYGKLNCTTLEQAGESDQAVLETPITVLSAGGTILVTHVKEAQVITICDCVYFADLFIIPMKDISVILGMDWLTENGAVINCGDKTVSLRNSIGGQIVFQGDKYTQLEIGLELNSLKEVKIEDIPVVNEFQDVFPKELPGMPPDREIEFTIDLIPGTAPIAQPPYKMGPKELVELKAQIDELEQKGFIQESVSPWGTPVIFVDKRDGGRRMCGDYRNLNNVTIKNKYPLPRIQDLFDQVQGAGVFSKIDLRSGYHQIKIKKEDVPKTAFVSRYGHHEYLVVPFGLTNAPAIFMNLMNKIFMKYLDKFVIVFIDDILIYSKDKEEHAKHLKIVLQILREHQLYAKFSKCQFWLDSVEFLGHVITKEGIAVNPSKVQSVLEWKSPKNAKEIRGFLGMAGYYRRFIEGFSKIAGPMTKLLKKNTPFVWTEECETSFQTLKEKLTTAPVLAVPEPGKDYTVYCDASKNGLGCVLMQDRKVIAYGSRQLKPHEHNYPVHDLELAAVVYALKSWRQFLYGSKCELYTDHKSLKYFFTQKELNMRQKRWLELIKDYELTINYTPGKANVVADALSRKSTENQPTEWEIPKELRKELEEAQILLIQGDTVGSIATMRIMDEMYSDLKYEIIRKQVDDLFIQEEIKRIGEGKPSEFNLGEFGSLYFQKRLCVPDDPEVKSIILKEAHETPYSIHPGSTKMYMDLKEMFWWNNMKREIAQYVSECHTCQRVKAEHQSPAGLLKPLEIPEWKWDEIGMDFVTGLPMTSKKKDMIWVIVDRLTKSAHFIAVNTKDTAEKLVDIYVKEIVSKHGVPKKIVSDRGSIFTSAFWKQLQEALGTKLDFSTAYHPQTGGQTERTNQILEDMLRACALNFGGSWEDHLPLAEFSYNNSYQSSIQMAPYEALYGRKCRSPICWFETGENKEFTPDYIKERQGVIEVIRDRLKIAQSRQKSYADQKRRVWEPKVGDMVYLKVSPMKGLKRFGVKGKLSPRYIGPFKILSQNRETAFELELPEQLSLIHNVFHVSQLRKCLKAPDDPITHEEIELQSDLTYVEKPEKILEVQWKKLRNRAIKYCKIQWQHHPEREATWETEEELRKSYPELFRTRGPGSIQRIELHYLAVHRQVHPCSYCDMEVEAITDGAPEGSYELVYEEPDLSGGVEGVDYGIVYGPDDMEKSLHEDHINDLYTTTCSAIMAYTFPKRTLRQVEGWLGDYEGPLTDLLCGMLKELHCETRIPVFKYTYYDGEIVAKHRVSVQLPMRLEMSRIMPYGEAKTFTTAFHMAIFKAILEIRQHKSVELLCSEYSHIPHAEEDEDPALNHLLMANKHPEVAAQHMDSCKSLLTTMYLLHVKMVGEIDHMLAEFTDPDKVQARMHDLRAQPQYTTPFFSLNNPVDWSGQETQRDPLTPNFVPHYPHVSASYDSGYGGDNSWNLNCSESPIENSTGWRFGEPYGDEEEPIPCDTGDESGGVNQYVNRHYGKEEKGTDSISLDLEMGFSKPSQYEVGESSGVKKKKKKMRGQVNRNPSWMTNEGGMNPTGDTYESLSSYFGMTDLCLGTSSDSDYIPTGRTFVPDGVRKTSRCTGWTPGMYAEANEDDEE</sequence>
<dbReference type="Pfam" id="PF00078">
    <property type="entry name" value="RVT_1"/>
    <property type="match status" value="1"/>
</dbReference>
<dbReference type="SMART" id="SM00343">
    <property type="entry name" value="ZnF_C2HC"/>
    <property type="match status" value="2"/>
</dbReference>
<feature type="region of interest" description="Disordered" evidence="17">
    <location>
        <begin position="2031"/>
        <end position="2064"/>
    </location>
</feature>
<dbReference type="Pfam" id="PF17921">
    <property type="entry name" value="Integrase_H2C2"/>
    <property type="match status" value="1"/>
</dbReference>
<dbReference type="PROSITE" id="PS50158">
    <property type="entry name" value="ZF_CCHC"/>
    <property type="match status" value="2"/>
</dbReference>
<keyword evidence="9" id="KW-0378">Hydrolase</keyword>
<keyword evidence="16" id="KW-0862">Zinc</keyword>
<evidence type="ECO:0000256" key="12">
    <source>
        <dbReference type="ARBA" id="ARBA00022918"/>
    </source>
</evidence>
<evidence type="ECO:0000259" key="18">
    <source>
        <dbReference type="PROSITE" id="PS50158"/>
    </source>
</evidence>
<dbReference type="Pfam" id="PF08284">
    <property type="entry name" value="RVP_2"/>
    <property type="match status" value="1"/>
</dbReference>
<evidence type="ECO:0000256" key="3">
    <source>
        <dbReference type="ARBA" id="ARBA00022679"/>
    </source>
</evidence>
<feature type="domain" description="Reverse transcriptase" evidence="19">
    <location>
        <begin position="726"/>
        <end position="905"/>
    </location>
</feature>
<evidence type="ECO:0000256" key="1">
    <source>
        <dbReference type="ARBA" id="ARBA00012493"/>
    </source>
</evidence>
<dbReference type="Gene3D" id="1.10.340.70">
    <property type="match status" value="1"/>
</dbReference>
<dbReference type="GO" id="GO:0006508">
    <property type="term" value="P:proteolysis"/>
    <property type="evidence" value="ECO:0007669"/>
    <property type="project" value="UniProtKB-KW"/>
</dbReference>
<keyword evidence="7" id="KW-0064">Aspartyl protease</keyword>
<dbReference type="Pfam" id="PF17917">
    <property type="entry name" value="RT_RNaseH"/>
    <property type="match status" value="1"/>
</dbReference>
<dbReference type="SUPFAM" id="SSF54160">
    <property type="entry name" value="Chromo domain-like"/>
    <property type="match status" value="1"/>
</dbReference>
<feature type="region of interest" description="Disordered" evidence="17">
    <location>
        <begin position="2099"/>
        <end position="2127"/>
    </location>
</feature>
<dbReference type="FunFam" id="3.10.20.370:FF:000001">
    <property type="entry name" value="Retrovirus-related Pol polyprotein from transposon 17.6-like protein"/>
    <property type="match status" value="1"/>
</dbReference>
<dbReference type="Gene3D" id="3.10.10.10">
    <property type="entry name" value="HIV Type 1 Reverse Transcriptase, subunit A, domain 1"/>
    <property type="match status" value="1"/>
</dbReference>
<dbReference type="Pfam" id="PF00665">
    <property type="entry name" value="rve"/>
    <property type="match status" value="1"/>
</dbReference>
<dbReference type="GO" id="GO:0003887">
    <property type="term" value="F:DNA-directed DNA polymerase activity"/>
    <property type="evidence" value="ECO:0007669"/>
    <property type="project" value="UniProtKB-KW"/>
</dbReference>
<name>A0AAD8S8H6_LOLMU</name>
<dbReference type="InterPro" id="IPR016197">
    <property type="entry name" value="Chromo-like_dom_sf"/>
</dbReference>
<keyword evidence="13" id="KW-0239">DNA-directed DNA polymerase</keyword>
<dbReference type="InterPro" id="IPR050951">
    <property type="entry name" value="Retrovirus_Pol_polyprotein"/>
</dbReference>
<dbReference type="InterPro" id="IPR043128">
    <property type="entry name" value="Rev_trsase/Diguanyl_cyclase"/>
</dbReference>
<feature type="compositionally biased region" description="Polar residues" evidence="17">
    <location>
        <begin position="235"/>
        <end position="244"/>
    </location>
</feature>
<dbReference type="GO" id="GO:0015074">
    <property type="term" value="P:DNA integration"/>
    <property type="evidence" value="ECO:0007669"/>
    <property type="project" value="UniProtKB-KW"/>
</dbReference>
<feature type="compositionally biased region" description="Basic and acidic residues" evidence="17">
    <location>
        <begin position="423"/>
        <end position="434"/>
    </location>
</feature>
<dbReference type="InterPro" id="IPR036397">
    <property type="entry name" value="RNaseH_sf"/>
</dbReference>
<feature type="region of interest" description="Disordered" evidence="17">
    <location>
        <begin position="423"/>
        <end position="467"/>
    </location>
</feature>
<feature type="domain" description="CCHC-type" evidence="18">
    <location>
        <begin position="492"/>
        <end position="507"/>
    </location>
</feature>
<dbReference type="FunFam" id="3.30.70.270:FF:000020">
    <property type="entry name" value="Transposon Tf2-6 polyprotein-like Protein"/>
    <property type="match status" value="1"/>
</dbReference>
<evidence type="ECO:0000256" key="10">
    <source>
        <dbReference type="ARBA" id="ARBA00022842"/>
    </source>
</evidence>
<evidence type="ECO:0000256" key="15">
    <source>
        <dbReference type="ARBA" id="ARBA00023172"/>
    </source>
</evidence>
<dbReference type="Gene3D" id="3.30.420.10">
    <property type="entry name" value="Ribonuclease H-like superfamily/Ribonuclease H"/>
    <property type="match status" value="1"/>
</dbReference>
<keyword evidence="10" id="KW-0460">Magnesium</keyword>
<keyword evidence="15" id="KW-0233">DNA recombination</keyword>
<feature type="region of interest" description="Disordered" evidence="17">
    <location>
        <begin position="506"/>
        <end position="542"/>
    </location>
</feature>
<evidence type="ECO:0000256" key="16">
    <source>
        <dbReference type="PROSITE-ProRule" id="PRU00047"/>
    </source>
</evidence>
<evidence type="ECO:0000256" key="9">
    <source>
        <dbReference type="ARBA" id="ARBA00022801"/>
    </source>
</evidence>
<keyword evidence="5" id="KW-0540">Nuclease</keyword>
<evidence type="ECO:0000256" key="14">
    <source>
        <dbReference type="ARBA" id="ARBA00023125"/>
    </source>
</evidence>
<dbReference type="EMBL" id="JAUUTY010000004">
    <property type="protein sequence ID" value="KAK1647422.1"/>
    <property type="molecule type" value="Genomic_DNA"/>
</dbReference>
<dbReference type="SUPFAM" id="SSF56672">
    <property type="entry name" value="DNA/RNA polymerases"/>
    <property type="match status" value="1"/>
</dbReference>
<keyword evidence="4" id="KW-0548">Nucleotidyltransferase</keyword>
<dbReference type="InterPro" id="IPR056924">
    <property type="entry name" value="SH3_Tf2-1"/>
</dbReference>
<feature type="domain" description="Integrase catalytic" evidence="20">
    <location>
        <begin position="1273"/>
        <end position="1440"/>
    </location>
</feature>
<evidence type="ECO:0000313" key="21">
    <source>
        <dbReference type="EMBL" id="KAK1647422.1"/>
    </source>
</evidence>
<organism evidence="21 22">
    <name type="scientific">Lolium multiflorum</name>
    <name type="common">Italian ryegrass</name>
    <name type="synonym">Lolium perenne subsp. multiflorum</name>
    <dbReference type="NCBI Taxonomy" id="4521"/>
    <lineage>
        <taxon>Eukaryota</taxon>
        <taxon>Viridiplantae</taxon>
        <taxon>Streptophyta</taxon>
        <taxon>Embryophyta</taxon>
        <taxon>Tracheophyta</taxon>
        <taxon>Spermatophyta</taxon>
        <taxon>Magnoliopsida</taxon>
        <taxon>Liliopsida</taxon>
        <taxon>Poales</taxon>
        <taxon>Poaceae</taxon>
        <taxon>BOP clade</taxon>
        <taxon>Pooideae</taxon>
        <taxon>Poodae</taxon>
        <taxon>Poeae</taxon>
        <taxon>Poeae Chloroplast Group 2 (Poeae type)</taxon>
        <taxon>Loliodinae</taxon>
        <taxon>Loliinae</taxon>
        <taxon>Lolium</taxon>
    </lineage>
</organism>
<dbReference type="GO" id="GO:0004190">
    <property type="term" value="F:aspartic-type endopeptidase activity"/>
    <property type="evidence" value="ECO:0007669"/>
    <property type="project" value="UniProtKB-KW"/>
</dbReference>
<keyword evidence="12" id="KW-0695">RNA-directed DNA polymerase</keyword>
<dbReference type="Pfam" id="PF24626">
    <property type="entry name" value="SH3_Tf2-1"/>
    <property type="match status" value="1"/>
</dbReference>
<accession>A0AAD8S8H6</accession>
<evidence type="ECO:0000256" key="8">
    <source>
        <dbReference type="ARBA" id="ARBA00022759"/>
    </source>
</evidence>
<feature type="region of interest" description="Disordered" evidence="17">
    <location>
        <begin position="217"/>
        <end position="244"/>
    </location>
</feature>
<dbReference type="SUPFAM" id="SSF53098">
    <property type="entry name" value="Ribonuclease H-like"/>
    <property type="match status" value="1"/>
</dbReference>
<comment type="caution">
    <text evidence="21">The sequence shown here is derived from an EMBL/GenBank/DDBJ whole genome shotgun (WGS) entry which is preliminary data.</text>
</comment>
<keyword evidence="14" id="KW-0238">DNA-binding</keyword>
<dbReference type="FunFam" id="3.30.420.10:FF:000032">
    <property type="entry name" value="Retrovirus-related Pol polyprotein from transposon 297-like Protein"/>
    <property type="match status" value="1"/>
</dbReference>
<keyword evidence="11" id="KW-0229">DNA integration</keyword>
<evidence type="ECO:0000256" key="2">
    <source>
        <dbReference type="ARBA" id="ARBA00022670"/>
    </source>
</evidence>
<dbReference type="Gene3D" id="2.40.70.10">
    <property type="entry name" value="Acid Proteases"/>
    <property type="match status" value="1"/>
</dbReference>
<dbReference type="InterPro" id="IPR012337">
    <property type="entry name" value="RNaseH-like_sf"/>
</dbReference>
<reference evidence="21" key="1">
    <citation type="submission" date="2023-07" db="EMBL/GenBank/DDBJ databases">
        <title>A chromosome-level genome assembly of Lolium multiflorum.</title>
        <authorList>
            <person name="Chen Y."/>
            <person name="Copetti D."/>
            <person name="Kolliker R."/>
            <person name="Studer B."/>
        </authorList>
    </citation>
    <scope>NUCLEOTIDE SEQUENCE</scope>
    <source>
        <strain evidence="21">02402/16</strain>
        <tissue evidence="21">Leaf</tissue>
    </source>
</reference>
<dbReference type="GO" id="GO:0003677">
    <property type="term" value="F:DNA binding"/>
    <property type="evidence" value="ECO:0007669"/>
    <property type="project" value="UniProtKB-KW"/>
</dbReference>
<evidence type="ECO:0000256" key="13">
    <source>
        <dbReference type="ARBA" id="ARBA00022932"/>
    </source>
</evidence>
<dbReference type="InterPro" id="IPR043502">
    <property type="entry name" value="DNA/RNA_pol_sf"/>
</dbReference>
<dbReference type="InterPro" id="IPR001584">
    <property type="entry name" value="Integrase_cat-core"/>
</dbReference>
<gene>
    <name evidence="21" type="ORF">QYE76_065227</name>
</gene>
<evidence type="ECO:0000256" key="5">
    <source>
        <dbReference type="ARBA" id="ARBA00022722"/>
    </source>
</evidence>
<dbReference type="GO" id="GO:0003964">
    <property type="term" value="F:RNA-directed DNA polymerase activity"/>
    <property type="evidence" value="ECO:0007669"/>
    <property type="project" value="UniProtKB-KW"/>
</dbReference>
<dbReference type="PANTHER" id="PTHR37984">
    <property type="entry name" value="PROTEIN CBG26694"/>
    <property type="match status" value="1"/>
</dbReference>
<feature type="domain" description="CCHC-type" evidence="18">
    <location>
        <begin position="472"/>
        <end position="487"/>
    </location>
</feature>
<dbReference type="Pfam" id="PF03732">
    <property type="entry name" value="Retrotrans_gag"/>
    <property type="match status" value="1"/>
</dbReference>
<dbReference type="InterPro" id="IPR041588">
    <property type="entry name" value="Integrase_H2C2"/>
</dbReference>
<dbReference type="Gene3D" id="4.10.60.10">
    <property type="entry name" value="Zinc finger, CCHC-type"/>
    <property type="match status" value="1"/>
</dbReference>
<keyword evidence="3" id="KW-0808">Transferase</keyword>
<proteinExistence type="predicted"/>
<keyword evidence="8" id="KW-0255">Endonuclease</keyword>
<dbReference type="InterPro" id="IPR000477">
    <property type="entry name" value="RT_dom"/>
</dbReference>
<evidence type="ECO:0000256" key="4">
    <source>
        <dbReference type="ARBA" id="ARBA00022695"/>
    </source>
</evidence>
<keyword evidence="6" id="KW-0479">Metal-binding</keyword>
<feature type="compositionally biased region" description="Low complexity" evidence="17">
    <location>
        <begin position="524"/>
        <end position="539"/>
    </location>
</feature>
<dbReference type="Pfam" id="PF00098">
    <property type="entry name" value="zf-CCHC"/>
    <property type="match status" value="2"/>
</dbReference>
<dbReference type="PROSITE" id="PS50878">
    <property type="entry name" value="RT_POL"/>
    <property type="match status" value="1"/>
</dbReference>